<keyword evidence="4" id="KW-1185">Reference proteome</keyword>
<dbReference type="Proteomes" id="UP001519460">
    <property type="component" value="Unassembled WGS sequence"/>
</dbReference>
<evidence type="ECO:0000313" key="4">
    <source>
        <dbReference type="Proteomes" id="UP001519460"/>
    </source>
</evidence>
<dbReference type="EMBL" id="JACVVK020000256">
    <property type="protein sequence ID" value="KAK7481806.1"/>
    <property type="molecule type" value="Genomic_DNA"/>
</dbReference>
<feature type="compositionally biased region" description="Low complexity" evidence="1">
    <location>
        <begin position="85"/>
        <end position="102"/>
    </location>
</feature>
<feature type="domain" description="FAM69 N-terminal" evidence="2">
    <location>
        <begin position="170"/>
        <end position="208"/>
    </location>
</feature>
<dbReference type="AlphaFoldDB" id="A0ABD0K3B9"/>
<evidence type="ECO:0000256" key="1">
    <source>
        <dbReference type="SAM" id="MobiDB-lite"/>
    </source>
</evidence>
<protein>
    <recommendedName>
        <fullName evidence="2">FAM69 N-terminal domain-containing protein</fullName>
    </recommendedName>
</protein>
<gene>
    <name evidence="3" type="ORF">BaRGS_00026953</name>
</gene>
<accession>A0ABD0K3B9</accession>
<sequence>MFRTTKWMCRLGTFTSFRFKILLLLTTASLFVTLVMKTKSGSSLILLKSGNLCPASSSSVPPTNARSAISDHQRSTSRSLDPNSTRRATTAKLTASSSSHSPKSAESDDKQFSYAVSHSSKTDSVQLNATTLKAAVNSSRTLSPQHRTIASGHYIIHMLQKVPRKVEQWICNAETAQQEIDALCQLYRSGGVAGSLCSPLCDQKLIRLDDWCGNGWQKKVVVLPADLCINL</sequence>
<feature type="region of interest" description="Disordered" evidence="1">
    <location>
        <begin position="56"/>
        <end position="112"/>
    </location>
</feature>
<organism evidence="3 4">
    <name type="scientific">Batillaria attramentaria</name>
    <dbReference type="NCBI Taxonomy" id="370345"/>
    <lineage>
        <taxon>Eukaryota</taxon>
        <taxon>Metazoa</taxon>
        <taxon>Spiralia</taxon>
        <taxon>Lophotrochozoa</taxon>
        <taxon>Mollusca</taxon>
        <taxon>Gastropoda</taxon>
        <taxon>Caenogastropoda</taxon>
        <taxon>Sorbeoconcha</taxon>
        <taxon>Cerithioidea</taxon>
        <taxon>Batillariidae</taxon>
        <taxon>Batillaria</taxon>
    </lineage>
</organism>
<evidence type="ECO:0000259" key="2">
    <source>
        <dbReference type="Pfam" id="PF14875"/>
    </source>
</evidence>
<comment type="caution">
    <text evidence="3">The sequence shown here is derived from an EMBL/GenBank/DDBJ whole genome shotgun (WGS) entry which is preliminary data.</text>
</comment>
<reference evidence="3 4" key="1">
    <citation type="journal article" date="2023" name="Sci. Data">
        <title>Genome assembly of the Korean intertidal mud-creeper Batillaria attramentaria.</title>
        <authorList>
            <person name="Patra A.K."/>
            <person name="Ho P.T."/>
            <person name="Jun S."/>
            <person name="Lee S.J."/>
            <person name="Kim Y."/>
            <person name="Won Y.J."/>
        </authorList>
    </citation>
    <scope>NUCLEOTIDE SEQUENCE [LARGE SCALE GENOMIC DNA]</scope>
    <source>
        <strain evidence="3">Wonlab-2016</strain>
    </source>
</reference>
<proteinExistence type="predicted"/>
<evidence type="ECO:0000313" key="3">
    <source>
        <dbReference type="EMBL" id="KAK7481806.1"/>
    </source>
</evidence>
<dbReference type="InterPro" id="IPR029244">
    <property type="entry name" value="FAM69_N"/>
</dbReference>
<feature type="compositionally biased region" description="Polar residues" evidence="1">
    <location>
        <begin position="56"/>
        <end position="67"/>
    </location>
</feature>
<name>A0ABD0K3B9_9CAEN</name>
<dbReference type="Pfam" id="PF14875">
    <property type="entry name" value="PIP49_N"/>
    <property type="match status" value="1"/>
</dbReference>